<keyword evidence="2" id="KW-1185">Reference proteome</keyword>
<evidence type="ECO:0000313" key="1">
    <source>
        <dbReference type="EMBL" id="MDR7348367.1"/>
    </source>
</evidence>
<gene>
    <name evidence="1" type="ORF">J2S62_002624</name>
</gene>
<proteinExistence type="predicted"/>
<organism evidence="1 2">
    <name type="scientific">Enteractinococcus fodinae</name>
    <dbReference type="NCBI Taxonomy" id="684663"/>
    <lineage>
        <taxon>Bacteria</taxon>
        <taxon>Bacillati</taxon>
        <taxon>Actinomycetota</taxon>
        <taxon>Actinomycetes</taxon>
        <taxon>Micrococcales</taxon>
        <taxon>Micrococcaceae</taxon>
    </lineage>
</organism>
<evidence type="ECO:0000313" key="2">
    <source>
        <dbReference type="Proteomes" id="UP001183794"/>
    </source>
</evidence>
<sequence>MNSEQFRDDVELDRRARVLPSGRYLVKRLLRHAQDRESEHKRSQN</sequence>
<name>A0ABU2B448_9MICC</name>
<dbReference type="RefSeq" id="WP_310175493.1">
    <property type="nucleotide sequence ID" value="NZ_JAVDYJ010000001.1"/>
</dbReference>
<comment type="caution">
    <text evidence="1">The sequence shown here is derived from an EMBL/GenBank/DDBJ whole genome shotgun (WGS) entry which is preliminary data.</text>
</comment>
<reference evidence="1 2" key="1">
    <citation type="submission" date="2023-07" db="EMBL/GenBank/DDBJ databases">
        <title>Sequencing the genomes of 1000 actinobacteria strains.</title>
        <authorList>
            <person name="Klenk H.-P."/>
        </authorList>
    </citation>
    <scope>NUCLEOTIDE SEQUENCE [LARGE SCALE GENOMIC DNA]</scope>
    <source>
        <strain evidence="1 2">DSM 22966</strain>
    </source>
</reference>
<dbReference type="EMBL" id="JAVDYJ010000001">
    <property type="protein sequence ID" value="MDR7348367.1"/>
    <property type="molecule type" value="Genomic_DNA"/>
</dbReference>
<dbReference type="Proteomes" id="UP001183794">
    <property type="component" value="Unassembled WGS sequence"/>
</dbReference>
<accession>A0ABU2B448</accession>
<protein>
    <submittedName>
        <fullName evidence="1">Uncharacterized protein</fullName>
    </submittedName>
</protein>